<evidence type="ECO:0000259" key="2">
    <source>
        <dbReference type="PROSITE" id="PS50191"/>
    </source>
</evidence>
<dbReference type="InterPro" id="IPR036865">
    <property type="entry name" value="CRAL-TRIO_dom_sf"/>
</dbReference>
<name>A0ABR2TPL2_9ROSI</name>
<dbReference type="EMBL" id="JBBPBN010000005">
    <property type="protein sequence ID" value="KAK9039230.1"/>
    <property type="molecule type" value="Genomic_DNA"/>
</dbReference>
<accession>A0ABR2TPL2</accession>
<dbReference type="Pfam" id="PF00650">
    <property type="entry name" value="CRAL_TRIO"/>
    <property type="match status" value="1"/>
</dbReference>
<feature type="domain" description="CRAL-TRIO" evidence="2">
    <location>
        <begin position="150"/>
        <end position="323"/>
    </location>
</feature>
<dbReference type="Pfam" id="PF25099">
    <property type="entry name" value="GOLD_PATL1_C"/>
    <property type="match status" value="1"/>
</dbReference>
<dbReference type="SMART" id="SM00516">
    <property type="entry name" value="SEC14"/>
    <property type="match status" value="1"/>
</dbReference>
<proteinExistence type="predicted"/>
<organism evidence="3 4">
    <name type="scientific">Hibiscus sabdariffa</name>
    <name type="common">roselle</name>
    <dbReference type="NCBI Taxonomy" id="183260"/>
    <lineage>
        <taxon>Eukaryota</taxon>
        <taxon>Viridiplantae</taxon>
        <taxon>Streptophyta</taxon>
        <taxon>Embryophyta</taxon>
        <taxon>Tracheophyta</taxon>
        <taxon>Spermatophyta</taxon>
        <taxon>Magnoliopsida</taxon>
        <taxon>eudicotyledons</taxon>
        <taxon>Gunneridae</taxon>
        <taxon>Pentapetalae</taxon>
        <taxon>rosids</taxon>
        <taxon>malvids</taxon>
        <taxon>Malvales</taxon>
        <taxon>Malvaceae</taxon>
        <taxon>Malvoideae</taxon>
        <taxon>Hibiscus</taxon>
    </lineage>
</organism>
<keyword evidence="4" id="KW-1185">Reference proteome</keyword>
<dbReference type="PROSITE" id="PS50191">
    <property type="entry name" value="CRAL_TRIO"/>
    <property type="match status" value="1"/>
</dbReference>
<reference evidence="3 4" key="1">
    <citation type="journal article" date="2024" name="G3 (Bethesda)">
        <title>Genome assembly of Hibiscus sabdariffa L. provides insights into metabolisms of medicinal natural products.</title>
        <authorList>
            <person name="Kim T."/>
        </authorList>
    </citation>
    <scope>NUCLEOTIDE SEQUENCE [LARGE SCALE GENOMIC DNA]</scope>
    <source>
        <strain evidence="3">TK-2024</strain>
        <tissue evidence="3">Old leaves</tissue>
    </source>
</reference>
<evidence type="ECO:0000313" key="4">
    <source>
        <dbReference type="Proteomes" id="UP001396334"/>
    </source>
</evidence>
<dbReference type="InterPro" id="IPR036273">
    <property type="entry name" value="CRAL/TRIO_N_dom_sf"/>
</dbReference>
<gene>
    <name evidence="3" type="ORF">V6N11_024063</name>
</gene>
<feature type="region of interest" description="Disordered" evidence="1">
    <location>
        <begin position="1"/>
        <end position="46"/>
    </location>
</feature>
<dbReference type="InterPro" id="IPR056794">
    <property type="entry name" value="PATL1-6_C_GOLD"/>
</dbReference>
<sequence>MKERPETGITSGYIQEEADQIRNEMPHRAGDANGDENKEETLPDHEAEKQAKVALTLLKRRIEDAIQGNHLLGKPKDSKVCQNETLKAIGELKEIKLWGVPLNPSKSHAGTDIVLLKFLKSKNYDIRNAFEQLKKTLTWRMEFKVDEILEERLDPEFEKVSYLNIIDKEGRPLFSNVYGGLKDEHSKKFDPEKHYGKFLRWRVKYMEKCMKELSFEPGGVDSMTQVIDWEDVHGLHSKEFRSVYRKWWTLLDEHYPEIVRRKIILNIPLWFHVSLSFSSRLITHKMHGKTIFARQGKATETLLKFVSPENLPVEHGGLKRTDDNEFSPEDKTTEVNLKAHATEEIKIPAPKAGVTIVWDVTVVGWEVRYKEEFVPEDEGSYRVALQEKEKKGEEKQNVRNVFYIQEAGKILISIHNCTNKCKKAFYRYKTRPTAPVYTSQK</sequence>
<dbReference type="PANTHER" id="PTHR45932">
    <property type="entry name" value="PATELLIN-1"/>
    <property type="match status" value="1"/>
</dbReference>
<evidence type="ECO:0000256" key="1">
    <source>
        <dbReference type="SAM" id="MobiDB-lite"/>
    </source>
</evidence>
<protein>
    <recommendedName>
        <fullName evidence="2">CRAL-TRIO domain-containing protein</fullName>
    </recommendedName>
</protein>
<dbReference type="SUPFAM" id="SSF52087">
    <property type="entry name" value="CRAL/TRIO domain"/>
    <property type="match status" value="1"/>
</dbReference>
<dbReference type="Proteomes" id="UP001396334">
    <property type="component" value="Unassembled WGS sequence"/>
</dbReference>
<dbReference type="SUPFAM" id="SSF46938">
    <property type="entry name" value="CRAL/TRIO N-terminal domain"/>
    <property type="match status" value="1"/>
</dbReference>
<comment type="caution">
    <text evidence="3">The sequence shown here is derived from an EMBL/GenBank/DDBJ whole genome shotgun (WGS) entry which is preliminary data.</text>
</comment>
<dbReference type="InterPro" id="IPR001251">
    <property type="entry name" value="CRAL-TRIO_dom"/>
</dbReference>
<dbReference type="PANTHER" id="PTHR45932:SF3">
    <property type="entry name" value="PATELLIN-4-LIKE"/>
    <property type="match status" value="1"/>
</dbReference>
<evidence type="ECO:0000313" key="3">
    <source>
        <dbReference type="EMBL" id="KAK9039230.1"/>
    </source>
</evidence>
<feature type="compositionally biased region" description="Basic and acidic residues" evidence="1">
    <location>
        <begin position="19"/>
        <end position="46"/>
    </location>
</feature>
<dbReference type="InterPro" id="IPR044834">
    <property type="entry name" value="PATL"/>
</dbReference>
<dbReference type="CDD" id="cd00170">
    <property type="entry name" value="SEC14"/>
    <property type="match status" value="1"/>
</dbReference>
<dbReference type="Gene3D" id="3.40.525.10">
    <property type="entry name" value="CRAL-TRIO lipid binding domain"/>
    <property type="match status" value="1"/>
</dbReference>